<comment type="caution">
    <text evidence="2">The sequence shown here is derived from an EMBL/GenBank/DDBJ whole genome shotgun (WGS) entry which is preliminary data.</text>
</comment>
<evidence type="ECO:0000313" key="2">
    <source>
        <dbReference type="EMBL" id="KAK6911290.1"/>
    </source>
</evidence>
<accession>A0AAN8U9F1</accession>
<evidence type="ECO:0000256" key="1">
    <source>
        <dbReference type="SAM" id="Phobius"/>
    </source>
</evidence>
<proteinExistence type="predicted"/>
<keyword evidence="3" id="KW-1185">Reference proteome</keyword>
<evidence type="ECO:0000313" key="3">
    <source>
        <dbReference type="Proteomes" id="UP001370490"/>
    </source>
</evidence>
<dbReference type="Proteomes" id="UP001370490">
    <property type="component" value="Unassembled WGS sequence"/>
</dbReference>
<keyword evidence="1" id="KW-1133">Transmembrane helix</keyword>
<dbReference type="PANTHER" id="PTHR36802">
    <property type="entry name" value="OS02G0815400 PROTEIN"/>
    <property type="match status" value="1"/>
</dbReference>
<feature type="transmembrane region" description="Helical" evidence="1">
    <location>
        <begin position="263"/>
        <end position="286"/>
    </location>
</feature>
<dbReference type="AlphaFoldDB" id="A0AAN8U9F1"/>
<keyword evidence="1" id="KW-0812">Transmembrane</keyword>
<name>A0AAN8U9F1_9MAGN</name>
<organism evidence="2 3">
    <name type="scientific">Dillenia turbinata</name>
    <dbReference type="NCBI Taxonomy" id="194707"/>
    <lineage>
        <taxon>Eukaryota</taxon>
        <taxon>Viridiplantae</taxon>
        <taxon>Streptophyta</taxon>
        <taxon>Embryophyta</taxon>
        <taxon>Tracheophyta</taxon>
        <taxon>Spermatophyta</taxon>
        <taxon>Magnoliopsida</taxon>
        <taxon>eudicotyledons</taxon>
        <taxon>Gunneridae</taxon>
        <taxon>Pentapetalae</taxon>
        <taxon>Dilleniales</taxon>
        <taxon>Dilleniaceae</taxon>
        <taxon>Dillenia</taxon>
    </lineage>
</organism>
<dbReference type="GO" id="GO:0009507">
    <property type="term" value="C:chloroplast"/>
    <property type="evidence" value="ECO:0007669"/>
    <property type="project" value="TreeGrafter"/>
</dbReference>
<sequence length="294" mass="32301">MGSLLHQSLLKFCSHPTQFFYQNPNFVPSLVPQKPYIYKKQTLQKQPTTLFALTESDSPKSLEPNPETLFQELVDSFDLPPDYFAQLPNDLRLDLNDAAFDLSKGPVIDECGQELGQLLLNLSRAWELADTSTSHTLVSKFPSLQTFGKRLLSAGRRFQLMGQYGQGEPQRIAKIMIATGKHLSSSPVSATTAPQPTQETRMFKFGELQVAITSDRANIGAAIGFVFGVLSWQLAQGIQSIPESSLQYANDNALLLAKSLRGALLAIGYSSTVLSACASIGLFLLARQLKSEEK</sequence>
<gene>
    <name evidence="2" type="ORF">RJ641_023383</name>
</gene>
<dbReference type="EMBL" id="JBAMMX010000028">
    <property type="protein sequence ID" value="KAK6911290.1"/>
    <property type="molecule type" value="Genomic_DNA"/>
</dbReference>
<reference evidence="2 3" key="1">
    <citation type="submission" date="2023-12" db="EMBL/GenBank/DDBJ databases">
        <title>A high-quality genome assembly for Dillenia turbinata (Dilleniales).</title>
        <authorList>
            <person name="Chanderbali A."/>
        </authorList>
    </citation>
    <scope>NUCLEOTIDE SEQUENCE [LARGE SCALE GENOMIC DNA]</scope>
    <source>
        <strain evidence="2">LSX21</strain>
        <tissue evidence="2">Leaf</tissue>
    </source>
</reference>
<keyword evidence="1" id="KW-0472">Membrane</keyword>
<dbReference type="PANTHER" id="PTHR36802:SF1">
    <property type="entry name" value="OS02G0815400 PROTEIN"/>
    <property type="match status" value="1"/>
</dbReference>
<protein>
    <recommendedName>
        <fullName evidence="4">LOW protein: ammonium transporter 1-like protein</fullName>
    </recommendedName>
</protein>
<evidence type="ECO:0008006" key="4">
    <source>
        <dbReference type="Google" id="ProtNLM"/>
    </source>
</evidence>